<evidence type="ECO:0000313" key="9">
    <source>
        <dbReference type="Proteomes" id="UP000295509"/>
    </source>
</evidence>
<dbReference type="InterPro" id="IPR011611">
    <property type="entry name" value="PfkB_dom"/>
</dbReference>
<dbReference type="NCBIfam" id="TIGR04382">
    <property type="entry name" value="myo_inos_iolC_N"/>
    <property type="match status" value="1"/>
</dbReference>
<evidence type="ECO:0000313" key="8">
    <source>
        <dbReference type="EMBL" id="TDY47649.1"/>
    </source>
</evidence>
<evidence type="ECO:0000256" key="4">
    <source>
        <dbReference type="ARBA" id="ARBA00022777"/>
    </source>
</evidence>
<evidence type="ECO:0000256" key="5">
    <source>
        <dbReference type="ARBA" id="ARBA00022840"/>
    </source>
</evidence>
<name>A0A4V3HEF8_9BURK</name>
<dbReference type="Pfam" id="PF00294">
    <property type="entry name" value="PfkB"/>
    <property type="match status" value="1"/>
</dbReference>
<feature type="domain" description="Carbohydrate kinase PfkB" evidence="6">
    <location>
        <begin position="21"/>
        <end position="337"/>
    </location>
</feature>
<dbReference type="GO" id="GO:0005524">
    <property type="term" value="F:ATP binding"/>
    <property type="evidence" value="ECO:0007669"/>
    <property type="project" value="UniProtKB-KW"/>
</dbReference>
<protein>
    <submittedName>
        <fullName evidence="8">5-dehydro-2-deoxygluconokinase</fullName>
    </submittedName>
</protein>
<keyword evidence="4 8" id="KW-0418">Kinase</keyword>
<keyword evidence="2" id="KW-0808">Transferase</keyword>
<evidence type="ECO:0000256" key="1">
    <source>
        <dbReference type="ARBA" id="ARBA00010688"/>
    </source>
</evidence>
<dbReference type="PANTHER" id="PTHR43085">
    <property type="entry name" value="HEXOKINASE FAMILY MEMBER"/>
    <property type="match status" value="1"/>
</dbReference>
<dbReference type="CDD" id="cd01166">
    <property type="entry name" value="KdgK"/>
    <property type="match status" value="1"/>
</dbReference>
<evidence type="ECO:0000256" key="3">
    <source>
        <dbReference type="ARBA" id="ARBA00022741"/>
    </source>
</evidence>
<dbReference type="SUPFAM" id="SSF53613">
    <property type="entry name" value="Ribokinase-like"/>
    <property type="match status" value="1"/>
</dbReference>
<dbReference type="PROSITE" id="PS00584">
    <property type="entry name" value="PFKB_KINASES_2"/>
    <property type="match status" value="1"/>
</dbReference>
<comment type="caution">
    <text evidence="8">The sequence shown here is derived from an EMBL/GenBank/DDBJ whole genome shotgun (WGS) entry which is preliminary data.</text>
</comment>
<comment type="similarity">
    <text evidence="1">Belongs to the carbohydrate kinase PfkB family.</text>
</comment>
<dbReference type="Pfam" id="PF09863">
    <property type="entry name" value="DUF2090"/>
    <property type="match status" value="1"/>
</dbReference>
<gene>
    <name evidence="8" type="ORF">BX592_11234</name>
</gene>
<dbReference type="InterPro" id="IPR023314">
    <property type="entry name" value="Myo_inos_IolC-like_sf"/>
</dbReference>
<dbReference type="Gene3D" id="2.20.150.10">
    <property type="entry name" value="putative 5-dehydro-2- deoxygluconokinase"/>
    <property type="match status" value="1"/>
</dbReference>
<sequence>MAPTSPSAAGATSRFAAGRSRDIICLGRLAVDLYAQQVGARLEDVSSFAKYLGGSSANIAFGCARLGLASAMLARVGNDHMGRFLTETLASEGCDVSHVRTDHERLTALVLLGLKDRDTFPLIFYRENCADMAVDEDDFDEAFIASSKALLITGTHLSTEQVNCTSRRALDYARRNNVRTVLDIDYRPVLWGLTGKADGETRFIANDSVSAHLQSLLPLFDLVIGTEEEFCIAGGHTHLTDALRTVRAVTPATLIVKRGPLGCQIIDGAVPATLDDAPIHGGVQVEVLNVLGAGDAFASGFLSGWLRDQPLDACARAANASGALVVSRHGCAPAMPTPAELDYFLAQAKADPQRMRRPDLDAKLARLHRVTPARKRWDEVLGFAFDHRNQFFELAQQSGASEARIATLKGLLVDAVAQTETALGLQGRIGVLIDDRYGQDALNAATGRGWWIGRPVELPGSAPLVFDHGRSIGTTLTSWPREHVVKCLVHYHPDEPVEQRLEQEAQLRALYDAVQASGHELLLEVIPPKRAELPADADTVVRALKRLYNIGIYPEWWKLAPLDAAQWKAVDALIAERDPYCRGVVLLGLSAPVEQLVDGFRAAAASATCRGFTVGRTIFHEPGHAWLAGEIGDDELIARVRRTFETLIAAWRAACGGDAARAGSPRTVHQEQAA</sequence>
<accession>A0A4V3HEF8</accession>
<dbReference type="Gene3D" id="3.20.20.70">
    <property type="entry name" value="Aldolase class I"/>
    <property type="match status" value="1"/>
</dbReference>
<dbReference type="EMBL" id="SORE01000012">
    <property type="protein sequence ID" value="TDY47649.1"/>
    <property type="molecule type" value="Genomic_DNA"/>
</dbReference>
<dbReference type="AlphaFoldDB" id="A0A4V3HEF8"/>
<dbReference type="Proteomes" id="UP000295509">
    <property type="component" value="Unassembled WGS sequence"/>
</dbReference>
<evidence type="ECO:0000259" key="6">
    <source>
        <dbReference type="Pfam" id="PF00294"/>
    </source>
</evidence>
<keyword evidence="9" id="KW-1185">Reference proteome</keyword>
<feature type="domain" description="DUF2090" evidence="7">
    <location>
        <begin position="340"/>
        <end position="653"/>
    </location>
</feature>
<dbReference type="OrthoDB" id="9792663at2"/>
<dbReference type="InterPro" id="IPR018659">
    <property type="entry name" value="DUF2090"/>
</dbReference>
<reference evidence="8 9" key="1">
    <citation type="submission" date="2019-03" db="EMBL/GenBank/DDBJ databases">
        <title>Genomic Encyclopedia of Type Strains, Phase III (KMG-III): the genomes of soil and plant-associated and newly described type strains.</title>
        <authorList>
            <person name="Whitman W."/>
        </authorList>
    </citation>
    <scope>NUCLEOTIDE SEQUENCE [LARGE SCALE GENOMIC DNA]</scope>
    <source>
        <strain evidence="8 9">LMG 29544</strain>
    </source>
</reference>
<evidence type="ECO:0000256" key="2">
    <source>
        <dbReference type="ARBA" id="ARBA00022679"/>
    </source>
</evidence>
<dbReference type="Gene3D" id="3.40.1190.20">
    <property type="match status" value="1"/>
</dbReference>
<keyword evidence="3" id="KW-0547">Nucleotide-binding</keyword>
<dbReference type="InterPro" id="IPR002173">
    <property type="entry name" value="Carboh/pur_kinase_PfkB_CS"/>
</dbReference>
<dbReference type="InterPro" id="IPR050306">
    <property type="entry name" value="PfkB_Carbo_kinase"/>
</dbReference>
<dbReference type="GO" id="GO:0016301">
    <property type="term" value="F:kinase activity"/>
    <property type="evidence" value="ECO:0007669"/>
    <property type="project" value="UniProtKB-KW"/>
</dbReference>
<dbReference type="InterPro" id="IPR029056">
    <property type="entry name" value="Ribokinase-like"/>
</dbReference>
<dbReference type="RefSeq" id="WP_134192981.1">
    <property type="nucleotide sequence ID" value="NZ_JBHLUW010000015.1"/>
</dbReference>
<evidence type="ECO:0000259" key="7">
    <source>
        <dbReference type="Pfam" id="PF09863"/>
    </source>
</evidence>
<organism evidence="8 9">
    <name type="scientific">Paraburkholderia rhizosphaerae</name>
    <dbReference type="NCBI Taxonomy" id="480658"/>
    <lineage>
        <taxon>Bacteria</taxon>
        <taxon>Pseudomonadati</taxon>
        <taxon>Pseudomonadota</taxon>
        <taxon>Betaproteobacteria</taxon>
        <taxon>Burkholderiales</taxon>
        <taxon>Burkholderiaceae</taxon>
        <taxon>Paraburkholderia</taxon>
    </lineage>
</organism>
<dbReference type="InterPro" id="IPR013785">
    <property type="entry name" value="Aldolase_TIM"/>
</dbReference>
<dbReference type="PANTHER" id="PTHR43085:SF49">
    <property type="entry name" value="5-DEHYDRO-2-DEOXYGLUCONOKINASE"/>
    <property type="match status" value="1"/>
</dbReference>
<keyword evidence="5" id="KW-0067">ATP-binding</keyword>
<dbReference type="InterPro" id="IPR030830">
    <property type="entry name" value="Myo_inos_IolC"/>
</dbReference>
<proteinExistence type="inferred from homology"/>